<organism evidence="2 3">
    <name type="scientific">Trametes cubensis</name>
    <dbReference type="NCBI Taxonomy" id="1111947"/>
    <lineage>
        <taxon>Eukaryota</taxon>
        <taxon>Fungi</taxon>
        <taxon>Dikarya</taxon>
        <taxon>Basidiomycota</taxon>
        <taxon>Agaricomycotina</taxon>
        <taxon>Agaricomycetes</taxon>
        <taxon>Polyporales</taxon>
        <taxon>Polyporaceae</taxon>
        <taxon>Trametes</taxon>
    </lineage>
</organism>
<comment type="caution">
    <text evidence="2">The sequence shown here is derived from an EMBL/GenBank/DDBJ whole genome shotgun (WGS) entry which is preliminary data.</text>
</comment>
<feature type="compositionally biased region" description="Basic and acidic residues" evidence="1">
    <location>
        <begin position="200"/>
        <end position="210"/>
    </location>
</feature>
<reference evidence="2" key="1">
    <citation type="submission" date="2022-11" db="EMBL/GenBank/DDBJ databases">
        <title>Genome Sequence of Cubamyces cubensis.</title>
        <authorList>
            <person name="Buettner E."/>
        </authorList>
    </citation>
    <scope>NUCLEOTIDE SEQUENCE</scope>
    <source>
        <strain evidence="2">MPL-01</strain>
    </source>
</reference>
<name>A0AAD7X7N5_9APHY</name>
<feature type="compositionally biased region" description="Basic residues" evidence="1">
    <location>
        <begin position="128"/>
        <end position="137"/>
    </location>
</feature>
<dbReference type="EMBL" id="JAPEVG010000188">
    <property type="protein sequence ID" value="KAJ8474429.1"/>
    <property type="molecule type" value="Genomic_DNA"/>
</dbReference>
<keyword evidence="3" id="KW-1185">Reference proteome</keyword>
<feature type="compositionally biased region" description="Polar residues" evidence="1">
    <location>
        <begin position="157"/>
        <end position="178"/>
    </location>
</feature>
<sequence>MDNSLIACPSAELYAISATTSRFTLICPQYFGMGDALSSPDRQAPVTKTYAGRQKRRRESNVSYKDVSSSEEDEQDENPQSSPVKRTASADKMSAKNPSPKKVDVHLPGPSPKRPKHEASESASAKKPVSRARKGAHSRAGSVASIAREDTIDANDMSPTKPISSASTKPRSQIAQRTETPEDGADDRSSIGESSKMRIRKTEAERRQFLEEDPNSGDVEPHRVFCKACDGWVDLNPKLKYIMRLWLEHRKQCKGTPVESPSPSKDKEGQDVKVADEAAEDDNVSVAATSAVDGGHKRVAKEEDRKAILEADSRISELKPDAAYCKDCQKWVKLSPNTRYSLYHWRVHTQKCGSGVPSSRVATAQRKLKLVNDPHVKAFTPRSVDCKLCDTTVELERTAEYDLTKWEDHKLTVHGLDASTTEASASTAKPAESASTGSPRPPPSTASTEETVVANESSPPRQGTKRAREDDDDVPDRSVRQRGASYEPPAGDNPGFLNWLVAPVKNFIRGFREGLAG</sequence>
<protein>
    <submittedName>
        <fullName evidence="2">Uncharacterized protein</fullName>
    </submittedName>
</protein>
<accession>A0AAD7X7N5</accession>
<dbReference type="AlphaFoldDB" id="A0AAD7X7N5"/>
<evidence type="ECO:0000256" key="1">
    <source>
        <dbReference type="SAM" id="MobiDB-lite"/>
    </source>
</evidence>
<gene>
    <name evidence="2" type="ORF">ONZ51_g7224</name>
</gene>
<feature type="region of interest" description="Disordered" evidence="1">
    <location>
        <begin position="35"/>
        <end position="221"/>
    </location>
</feature>
<evidence type="ECO:0000313" key="2">
    <source>
        <dbReference type="EMBL" id="KAJ8474429.1"/>
    </source>
</evidence>
<dbReference type="Proteomes" id="UP001215151">
    <property type="component" value="Unassembled WGS sequence"/>
</dbReference>
<feature type="compositionally biased region" description="Polar residues" evidence="1">
    <location>
        <begin position="445"/>
        <end position="461"/>
    </location>
</feature>
<feature type="region of interest" description="Disordered" evidence="1">
    <location>
        <begin position="418"/>
        <end position="496"/>
    </location>
</feature>
<evidence type="ECO:0000313" key="3">
    <source>
        <dbReference type="Proteomes" id="UP001215151"/>
    </source>
</evidence>
<feature type="compositionally biased region" description="Low complexity" evidence="1">
    <location>
        <begin position="418"/>
        <end position="436"/>
    </location>
</feature>
<proteinExistence type="predicted"/>